<comment type="caution">
    <text evidence="1">The sequence shown here is derived from an EMBL/GenBank/DDBJ whole genome shotgun (WGS) entry which is preliminary data.</text>
</comment>
<organism evidence="1 2">
    <name type="scientific">Muricomes intestini</name>
    <dbReference type="NCBI Taxonomy" id="1796634"/>
    <lineage>
        <taxon>Bacteria</taxon>
        <taxon>Bacillati</taxon>
        <taxon>Bacillota</taxon>
        <taxon>Clostridia</taxon>
        <taxon>Lachnospirales</taxon>
        <taxon>Lachnospiraceae</taxon>
        <taxon>Muricomes</taxon>
    </lineage>
</organism>
<dbReference type="SUPFAM" id="SSF54593">
    <property type="entry name" value="Glyoxalase/Bleomycin resistance protein/Dihydroxybiphenyl dioxygenase"/>
    <property type="match status" value="1"/>
</dbReference>
<evidence type="ECO:0008006" key="3">
    <source>
        <dbReference type="Google" id="ProtNLM"/>
    </source>
</evidence>
<evidence type="ECO:0000313" key="1">
    <source>
        <dbReference type="EMBL" id="TCS77082.1"/>
    </source>
</evidence>
<accession>A0A4V2URB8</accession>
<dbReference type="Gene3D" id="3.10.180.10">
    <property type="entry name" value="2,3-Dihydroxybiphenyl 1,2-Dioxygenase, domain 1"/>
    <property type="match status" value="1"/>
</dbReference>
<reference evidence="1 2" key="1">
    <citation type="submission" date="2019-03" db="EMBL/GenBank/DDBJ databases">
        <title>Genomic Encyclopedia of Type Strains, Phase IV (KMG-IV): sequencing the most valuable type-strain genomes for metagenomic binning, comparative biology and taxonomic classification.</title>
        <authorList>
            <person name="Goeker M."/>
        </authorList>
    </citation>
    <scope>NUCLEOTIDE SEQUENCE [LARGE SCALE GENOMIC DNA]</scope>
    <source>
        <strain evidence="1 2">DSM 29489</strain>
    </source>
</reference>
<dbReference type="AlphaFoldDB" id="A0A4V2URB8"/>
<protein>
    <recommendedName>
        <fullName evidence="3">Glyoxalase/bleomycin resistance protein/dioxygenase superfamily protein</fullName>
    </recommendedName>
</protein>
<sequence>MQLLWNLQLQKNYVQQRRLWYDRNNPKKVSYPEACGQRHLAFYVEDMDAAIKELNKKGIQTELARNDEFTGKRITFPVTRIDSR</sequence>
<name>A0A4V2URB8_9FIRM</name>
<dbReference type="Proteomes" id="UP000295726">
    <property type="component" value="Unassembled WGS sequence"/>
</dbReference>
<evidence type="ECO:0000313" key="2">
    <source>
        <dbReference type="Proteomes" id="UP000295726"/>
    </source>
</evidence>
<gene>
    <name evidence="1" type="ORF">EDD59_1202</name>
</gene>
<dbReference type="EMBL" id="SLZZ01000020">
    <property type="protein sequence ID" value="TCS77082.1"/>
    <property type="molecule type" value="Genomic_DNA"/>
</dbReference>
<dbReference type="InterPro" id="IPR029068">
    <property type="entry name" value="Glyas_Bleomycin-R_OHBP_Dase"/>
</dbReference>
<keyword evidence="2" id="KW-1185">Reference proteome</keyword>
<proteinExistence type="predicted"/>